<dbReference type="OMA" id="CNIAIPS"/>
<dbReference type="AlphaFoldDB" id="R7RVL2"/>
<dbReference type="RefSeq" id="XP_007311786.1">
    <property type="nucleotide sequence ID" value="XM_007311724.1"/>
</dbReference>
<dbReference type="PANTHER" id="PTHR43157">
    <property type="entry name" value="PHOSPHATIDYLINOSITOL-GLYCAN BIOSYNTHESIS CLASS F PROTEIN-RELATED"/>
    <property type="match status" value="1"/>
</dbReference>
<keyword evidence="3" id="KW-1185">Reference proteome</keyword>
<evidence type="ECO:0000313" key="2">
    <source>
        <dbReference type="EMBL" id="EIM79131.1"/>
    </source>
</evidence>
<dbReference type="Pfam" id="PF00106">
    <property type="entry name" value="adh_short"/>
    <property type="match status" value="1"/>
</dbReference>
<dbReference type="KEGG" id="shs:STEHIDRAFT_163995"/>
<gene>
    <name evidence="2" type="ORF">STEHIDRAFT_163995</name>
</gene>
<protein>
    <submittedName>
        <fullName evidence="2">NAD-P-binding protein</fullName>
    </submittedName>
</protein>
<dbReference type="InterPro" id="IPR036291">
    <property type="entry name" value="NAD(P)-bd_dom_sf"/>
</dbReference>
<dbReference type="PANTHER" id="PTHR43157:SF31">
    <property type="entry name" value="PHOSPHATIDYLINOSITOL-GLYCAN BIOSYNTHESIS CLASS F PROTEIN"/>
    <property type="match status" value="1"/>
</dbReference>
<dbReference type="PRINTS" id="PR00081">
    <property type="entry name" value="GDHRDH"/>
</dbReference>
<evidence type="ECO:0000313" key="3">
    <source>
        <dbReference type="Proteomes" id="UP000053927"/>
    </source>
</evidence>
<proteinExistence type="predicted"/>
<sequence>MSTFSQFVVPKPTFSVDDIPDLSGKIIIVTGGYTGIGKETVKALLIKNAKVYIAGRNSKKAEDAIEDLRTTTGGKEAVFLELDLANLESIRRAVRTYLGREDSLHTLFNNGGVMEPPIDQITTDGYDLQFGTNVIGHFYLTKLLLPILISTAEICGPSSPSRVVNTASFGHTLTKKLDFDSFRDGRVRRNKGSAELYYQSKLGNVVFATELARRYGSKGIVATSLNPGNIVSDLSRSLGLVKTVMAKIITYPTPYGALTQLYAGTMPDGINMNGKYLIPWAREGTPTPESQDRETGRKLWEWLEEEIRTFEGREHTDLHS</sequence>
<dbReference type="InterPro" id="IPR002347">
    <property type="entry name" value="SDR_fam"/>
</dbReference>
<dbReference type="eggNOG" id="KOG1208">
    <property type="taxonomic scope" value="Eukaryota"/>
</dbReference>
<reference evidence="3" key="1">
    <citation type="journal article" date="2012" name="Science">
        <title>The Paleozoic origin of enzymatic lignin decomposition reconstructed from 31 fungal genomes.</title>
        <authorList>
            <person name="Floudas D."/>
            <person name="Binder M."/>
            <person name="Riley R."/>
            <person name="Barry K."/>
            <person name="Blanchette R.A."/>
            <person name="Henrissat B."/>
            <person name="Martinez A.T."/>
            <person name="Otillar R."/>
            <person name="Spatafora J.W."/>
            <person name="Yadav J.S."/>
            <person name="Aerts A."/>
            <person name="Benoit I."/>
            <person name="Boyd A."/>
            <person name="Carlson A."/>
            <person name="Copeland A."/>
            <person name="Coutinho P.M."/>
            <person name="de Vries R.P."/>
            <person name="Ferreira P."/>
            <person name="Findley K."/>
            <person name="Foster B."/>
            <person name="Gaskell J."/>
            <person name="Glotzer D."/>
            <person name="Gorecki P."/>
            <person name="Heitman J."/>
            <person name="Hesse C."/>
            <person name="Hori C."/>
            <person name="Igarashi K."/>
            <person name="Jurgens J.A."/>
            <person name="Kallen N."/>
            <person name="Kersten P."/>
            <person name="Kohler A."/>
            <person name="Kuees U."/>
            <person name="Kumar T.K.A."/>
            <person name="Kuo A."/>
            <person name="LaButti K."/>
            <person name="Larrondo L.F."/>
            <person name="Lindquist E."/>
            <person name="Ling A."/>
            <person name="Lombard V."/>
            <person name="Lucas S."/>
            <person name="Lundell T."/>
            <person name="Martin R."/>
            <person name="McLaughlin D.J."/>
            <person name="Morgenstern I."/>
            <person name="Morin E."/>
            <person name="Murat C."/>
            <person name="Nagy L.G."/>
            <person name="Nolan M."/>
            <person name="Ohm R.A."/>
            <person name="Patyshakuliyeva A."/>
            <person name="Rokas A."/>
            <person name="Ruiz-Duenas F.J."/>
            <person name="Sabat G."/>
            <person name="Salamov A."/>
            <person name="Samejima M."/>
            <person name="Schmutz J."/>
            <person name="Slot J.C."/>
            <person name="St John F."/>
            <person name="Stenlid J."/>
            <person name="Sun H."/>
            <person name="Sun S."/>
            <person name="Syed K."/>
            <person name="Tsang A."/>
            <person name="Wiebenga A."/>
            <person name="Young D."/>
            <person name="Pisabarro A."/>
            <person name="Eastwood D.C."/>
            <person name="Martin F."/>
            <person name="Cullen D."/>
            <person name="Grigoriev I.V."/>
            <person name="Hibbett D.S."/>
        </authorList>
    </citation>
    <scope>NUCLEOTIDE SEQUENCE [LARGE SCALE GENOMIC DNA]</scope>
    <source>
        <strain evidence="3">FP-91666</strain>
    </source>
</reference>
<dbReference type="Gene3D" id="3.40.50.720">
    <property type="entry name" value="NAD(P)-binding Rossmann-like Domain"/>
    <property type="match status" value="1"/>
</dbReference>
<keyword evidence="1" id="KW-0560">Oxidoreductase</keyword>
<dbReference type="Proteomes" id="UP000053927">
    <property type="component" value="Unassembled WGS sequence"/>
</dbReference>
<organism evidence="2 3">
    <name type="scientific">Stereum hirsutum (strain FP-91666)</name>
    <name type="common">White-rot fungus</name>
    <dbReference type="NCBI Taxonomy" id="721885"/>
    <lineage>
        <taxon>Eukaryota</taxon>
        <taxon>Fungi</taxon>
        <taxon>Dikarya</taxon>
        <taxon>Basidiomycota</taxon>
        <taxon>Agaricomycotina</taxon>
        <taxon>Agaricomycetes</taxon>
        <taxon>Russulales</taxon>
        <taxon>Stereaceae</taxon>
        <taxon>Stereum</taxon>
    </lineage>
</organism>
<name>R7RVL2_STEHR</name>
<dbReference type="GO" id="GO:0016491">
    <property type="term" value="F:oxidoreductase activity"/>
    <property type="evidence" value="ECO:0007669"/>
    <property type="project" value="UniProtKB-KW"/>
</dbReference>
<dbReference type="EMBL" id="JH687410">
    <property type="protein sequence ID" value="EIM79131.1"/>
    <property type="molecule type" value="Genomic_DNA"/>
</dbReference>
<dbReference type="OrthoDB" id="191139at2759"/>
<evidence type="ECO:0000256" key="1">
    <source>
        <dbReference type="ARBA" id="ARBA00023002"/>
    </source>
</evidence>
<dbReference type="SUPFAM" id="SSF51735">
    <property type="entry name" value="NAD(P)-binding Rossmann-fold domains"/>
    <property type="match status" value="1"/>
</dbReference>
<accession>R7RVL2</accession>
<dbReference type="GeneID" id="18802496"/>